<keyword evidence="1" id="KW-0812">Transmembrane</keyword>
<dbReference type="AlphaFoldDB" id="A0AA86ZT90"/>
<keyword evidence="1" id="KW-0472">Membrane</keyword>
<evidence type="ECO:0000313" key="2">
    <source>
        <dbReference type="EMBL" id="EFJ69385.1"/>
    </source>
</evidence>
<evidence type="ECO:0000313" key="3">
    <source>
        <dbReference type="Proteomes" id="UP000003672"/>
    </source>
</evidence>
<name>A0AA86ZT90_9LACO</name>
<comment type="caution">
    <text evidence="2">The sequence shown here is derived from an EMBL/GenBank/DDBJ whole genome shotgun (WGS) entry which is preliminary data.</text>
</comment>
<organism evidence="2 3">
    <name type="scientific">Lactobacillus paragasseri JV-V03</name>
    <dbReference type="NCBI Taxonomy" id="525326"/>
    <lineage>
        <taxon>Bacteria</taxon>
        <taxon>Bacillati</taxon>
        <taxon>Bacillota</taxon>
        <taxon>Bacilli</taxon>
        <taxon>Lactobacillales</taxon>
        <taxon>Lactobacillaceae</taxon>
        <taxon>Lactobacillus</taxon>
    </lineage>
</organism>
<proteinExistence type="predicted"/>
<keyword evidence="1" id="KW-1133">Transmembrane helix</keyword>
<sequence length="43" mass="4939">MVLLTININLFFDYYMAIAVLLCYDLIVIIETAFYGFRGGKIS</sequence>
<evidence type="ECO:0000256" key="1">
    <source>
        <dbReference type="SAM" id="Phobius"/>
    </source>
</evidence>
<gene>
    <name evidence="2" type="ORF">HMPREF0514_11455</name>
</gene>
<feature type="transmembrane region" description="Helical" evidence="1">
    <location>
        <begin position="14"/>
        <end position="37"/>
    </location>
</feature>
<protein>
    <submittedName>
        <fullName evidence="2">Uncharacterized protein</fullName>
    </submittedName>
</protein>
<dbReference type="EMBL" id="ACGO02000002">
    <property type="protein sequence ID" value="EFJ69385.1"/>
    <property type="molecule type" value="Genomic_DNA"/>
</dbReference>
<accession>A0AA86ZT90</accession>
<dbReference type="Proteomes" id="UP000003672">
    <property type="component" value="Unassembled WGS sequence"/>
</dbReference>
<reference evidence="2 3" key="1">
    <citation type="submission" date="2010-06" db="EMBL/GenBank/DDBJ databases">
        <authorList>
            <person name="Muzny D."/>
            <person name="Qin X."/>
            <person name="Buhay C."/>
            <person name="Dugan-Rocha S."/>
            <person name="Ding Y."/>
            <person name="Chen G."/>
            <person name="Hawes A."/>
            <person name="Holder M."/>
            <person name="Jhangiani S."/>
            <person name="Johnson A."/>
            <person name="Khan Z."/>
            <person name="Li Z."/>
            <person name="Liu W."/>
            <person name="Liu X."/>
            <person name="Perez L."/>
            <person name="Shen H."/>
            <person name="Wang Q."/>
            <person name="Watt J."/>
            <person name="Xi L."/>
            <person name="Xin Y."/>
            <person name="Zhou J."/>
            <person name="Deng J."/>
            <person name="Jiang H."/>
            <person name="Liu Y."/>
            <person name="Qu J."/>
            <person name="Song X.-Z."/>
            <person name="Zhang L."/>
            <person name="Villasana D."/>
            <person name="Johnson A."/>
            <person name="Liu J."/>
            <person name="Liyanage D."/>
            <person name="Lorensuhewa L."/>
            <person name="Robinson T."/>
            <person name="Song A."/>
            <person name="Song B.-B."/>
            <person name="Dinh H."/>
            <person name="Thornton R."/>
            <person name="Coyle M."/>
            <person name="Francisco L."/>
            <person name="Jackson L."/>
            <person name="Javaid M."/>
            <person name="Korchina V."/>
            <person name="Kovar C."/>
            <person name="Mata R."/>
            <person name="Mathew T."/>
            <person name="Ngo R."/>
            <person name="Nguyen L."/>
            <person name="Nguyen N."/>
            <person name="Okwuonu G."/>
            <person name="Ongeri F."/>
            <person name="Pham C."/>
            <person name="Simmons D."/>
            <person name="Wilczek-Boney K."/>
            <person name="Hale W."/>
            <person name="Jakkamsetti A."/>
            <person name="Pham P."/>
            <person name="Ruth R."/>
            <person name="San Lucas F."/>
            <person name="Warren J."/>
            <person name="Zhang J."/>
            <person name="Zhao Z."/>
            <person name="Zhou C."/>
            <person name="Zhu D."/>
            <person name="Lee S."/>
            <person name="Bess C."/>
            <person name="Blankenburg K."/>
            <person name="Forbes L."/>
            <person name="Fu Q."/>
            <person name="Gubbala S."/>
            <person name="Hirani K."/>
            <person name="Jayaseelan J.C."/>
            <person name="Lara F."/>
            <person name="Munidasa M."/>
            <person name="Palculict T."/>
            <person name="Patil S."/>
            <person name="Pu L.-L."/>
            <person name="Saada N."/>
            <person name="Tang L."/>
            <person name="Weissenberger G."/>
            <person name="Zhu Y."/>
            <person name="Hemphill L."/>
            <person name="Shang Y."/>
            <person name="Youmans B."/>
            <person name="Ayvaz T."/>
            <person name="Ross M."/>
            <person name="Santibanez J."/>
            <person name="Aqrawi P."/>
            <person name="Gross S."/>
            <person name="Joshi V."/>
            <person name="Fowler G."/>
            <person name="Nazareth L."/>
            <person name="Reid J."/>
            <person name="Worley K."/>
            <person name="Petrosino J."/>
            <person name="Highlander S."/>
            <person name="Gibbs R."/>
        </authorList>
    </citation>
    <scope>NUCLEOTIDE SEQUENCE [LARGE SCALE GENOMIC DNA]</scope>
    <source>
        <strain evidence="2 3">JV-V03</strain>
    </source>
</reference>